<feature type="compositionally biased region" description="Polar residues" evidence="1">
    <location>
        <begin position="32"/>
        <end position="48"/>
    </location>
</feature>
<dbReference type="EMBL" id="SZQL01000047">
    <property type="protein sequence ID" value="TKK64089.1"/>
    <property type="molecule type" value="Genomic_DNA"/>
</dbReference>
<name>A0A4U3KR39_9BACT</name>
<organism evidence="2 3">
    <name type="scientific">Ilyomonas limi</name>
    <dbReference type="NCBI Taxonomy" id="2575867"/>
    <lineage>
        <taxon>Bacteria</taxon>
        <taxon>Pseudomonadati</taxon>
        <taxon>Bacteroidota</taxon>
        <taxon>Chitinophagia</taxon>
        <taxon>Chitinophagales</taxon>
        <taxon>Chitinophagaceae</taxon>
        <taxon>Ilyomonas</taxon>
    </lineage>
</organism>
<evidence type="ECO:0000313" key="3">
    <source>
        <dbReference type="Proteomes" id="UP000305848"/>
    </source>
</evidence>
<evidence type="ECO:0000256" key="1">
    <source>
        <dbReference type="SAM" id="MobiDB-lite"/>
    </source>
</evidence>
<gene>
    <name evidence="2" type="ORF">FC093_23330</name>
</gene>
<evidence type="ECO:0000313" key="2">
    <source>
        <dbReference type="EMBL" id="TKK64089.1"/>
    </source>
</evidence>
<feature type="region of interest" description="Disordered" evidence="1">
    <location>
        <begin position="32"/>
        <end position="55"/>
    </location>
</feature>
<sequence length="173" mass="20276">MRPSFRHFLFFVLILSSCATKDNKQEVKTEVQYSTTDTTQQSHSPQTNLDKKEIEGNSDTLTIDTKAAVFFQPDSSQMEKRMKEVGERDFRAGADDYIYYINISAEFLEKQGVPVMNAKSKKYLKFVTSDKKAELVKLDTLRELWGMYFFDPTKRPYYADITEIEEDYKSYFK</sequence>
<proteinExistence type="predicted"/>
<dbReference type="OrthoDB" id="661499at2"/>
<dbReference type="RefSeq" id="WP_137264237.1">
    <property type="nucleotide sequence ID" value="NZ_SZQL01000047.1"/>
</dbReference>
<comment type="caution">
    <text evidence="2">The sequence shown here is derived from an EMBL/GenBank/DDBJ whole genome shotgun (WGS) entry which is preliminary data.</text>
</comment>
<dbReference type="Proteomes" id="UP000305848">
    <property type="component" value="Unassembled WGS sequence"/>
</dbReference>
<reference evidence="2 3" key="1">
    <citation type="submission" date="2019-05" db="EMBL/GenBank/DDBJ databases">
        <title>Panacibacter sp. strain 17mud1-8 Genome sequencing and assembly.</title>
        <authorList>
            <person name="Chhetri G."/>
        </authorList>
    </citation>
    <scope>NUCLEOTIDE SEQUENCE [LARGE SCALE GENOMIC DNA]</scope>
    <source>
        <strain evidence="2 3">17mud1-8</strain>
    </source>
</reference>
<keyword evidence="3" id="KW-1185">Reference proteome</keyword>
<accession>A0A4U3KR39</accession>
<dbReference type="PROSITE" id="PS51257">
    <property type="entry name" value="PROKAR_LIPOPROTEIN"/>
    <property type="match status" value="1"/>
</dbReference>
<protein>
    <submittedName>
        <fullName evidence="2">Uncharacterized protein</fullName>
    </submittedName>
</protein>
<dbReference type="AlphaFoldDB" id="A0A4U3KR39"/>